<evidence type="ECO:0000313" key="3">
    <source>
        <dbReference type="Proteomes" id="UP000239089"/>
    </source>
</evidence>
<dbReference type="InterPro" id="IPR029058">
    <property type="entry name" value="AB_hydrolase_fold"/>
</dbReference>
<name>A0A2S6NGB0_9HYPH</name>
<dbReference type="PANTHER" id="PTHR33840">
    <property type="match status" value="1"/>
</dbReference>
<dbReference type="Pfam" id="PF09994">
    <property type="entry name" value="T6SS_Tle1-like_cat"/>
    <property type="match status" value="1"/>
</dbReference>
<dbReference type="SUPFAM" id="SSF53474">
    <property type="entry name" value="alpha/beta-Hydrolases"/>
    <property type="match status" value="1"/>
</dbReference>
<evidence type="ECO:0000313" key="2">
    <source>
        <dbReference type="EMBL" id="PPQ33624.1"/>
    </source>
</evidence>
<gene>
    <name evidence="2" type="ORF">CCR94_01030</name>
</gene>
<proteinExistence type="predicted"/>
<evidence type="ECO:0000259" key="1">
    <source>
        <dbReference type="Pfam" id="PF09994"/>
    </source>
</evidence>
<organism evidence="2 3">
    <name type="scientific">Rhodoblastus sphagnicola</name>
    <dbReference type="NCBI Taxonomy" id="333368"/>
    <lineage>
        <taxon>Bacteria</taxon>
        <taxon>Pseudomonadati</taxon>
        <taxon>Pseudomonadota</taxon>
        <taxon>Alphaproteobacteria</taxon>
        <taxon>Hyphomicrobiales</taxon>
        <taxon>Rhodoblastaceae</taxon>
        <taxon>Rhodoblastus</taxon>
    </lineage>
</organism>
<protein>
    <recommendedName>
        <fullName evidence="1">T6SS Phospholipase effector Tle1-like catalytic domain-containing protein</fullName>
    </recommendedName>
</protein>
<dbReference type="InterPro" id="IPR018712">
    <property type="entry name" value="Tle1-like_cat"/>
</dbReference>
<dbReference type="AlphaFoldDB" id="A0A2S6NGB0"/>
<accession>A0A2S6NGB0</accession>
<reference evidence="2 3" key="1">
    <citation type="journal article" date="2018" name="Arch. Microbiol.">
        <title>New insights into the metabolic potential of the phototrophic purple bacterium Rhodopila globiformis DSM 161(T) from its draft genome sequence and evidence for a vanadium-dependent nitrogenase.</title>
        <authorList>
            <person name="Imhoff J.F."/>
            <person name="Rahn T."/>
            <person name="Kunzel S."/>
            <person name="Neulinger S.C."/>
        </authorList>
    </citation>
    <scope>NUCLEOTIDE SEQUENCE [LARGE SCALE GENOMIC DNA]</scope>
    <source>
        <strain evidence="2 3">DSM 16996</strain>
    </source>
</reference>
<dbReference type="OrthoDB" id="4378831at2"/>
<dbReference type="RefSeq" id="WP_104506034.1">
    <property type="nucleotide sequence ID" value="NZ_JACIGC010000034.1"/>
</dbReference>
<feature type="domain" description="T6SS Phospholipase effector Tle1-like catalytic" evidence="1">
    <location>
        <begin position="7"/>
        <end position="268"/>
    </location>
</feature>
<sequence length="384" mass="42747">MDEIESKRLCLFIDGTWNTIDNNTNVWRMYSLCAAKDDAGKRQLVYYTKGVGTSVGAKLSGGLFGYGIEEIIAEAYEWLIPRYNSGDEIFIFGFSRGAYAARSLAGLIAKSGIVRPGSPIGVGELFKRYKSPEARTLYRLIDQDRTGTLGETSILERWLLKYSLPAPIRMVGVWDTVGALVGPYSYLETGLRKPVENAYHALAIDEHRDTFRPTLYTQNFHLDRPAAEQPGPRDISSVEQRWFVGAHANVGGGYNSDLLAQIPLRWLKRKAEAHGMKFSSELDAHDESCEAKITDSFKQMLFGLYALVKLGKPYYRKIGDEAVVTPKLRTVTVNETIDGSVFERVRRCGDYAPLNLTDWANRRGVALKAITGAVRADDPGVAVD</sequence>
<dbReference type="Proteomes" id="UP000239089">
    <property type="component" value="Unassembled WGS sequence"/>
</dbReference>
<dbReference type="EMBL" id="NHSJ01000015">
    <property type="protein sequence ID" value="PPQ33624.1"/>
    <property type="molecule type" value="Genomic_DNA"/>
</dbReference>
<comment type="caution">
    <text evidence="2">The sequence shown here is derived from an EMBL/GenBank/DDBJ whole genome shotgun (WGS) entry which is preliminary data.</text>
</comment>
<keyword evidence="3" id="KW-1185">Reference proteome</keyword>
<dbReference type="PANTHER" id="PTHR33840:SF1">
    <property type="entry name" value="TLE1 PHOSPHOLIPASE DOMAIN-CONTAINING PROTEIN"/>
    <property type="match status" value="1"/>
</dbReference>